<dbReference type="InterPro" id="IPR029063">
    <property type="entry name" value="SAM-dependent_MTases_sf"/>
</dbReference>
<dbReference type="Pfam" id="PF06325">
    <property type="entry name" value="PrmA"/>
    <property type="match status" value="1"/>
</dbReference>
<dbReference type="PANTHER" id="PTHR43648:SF1">
    <property type="entry name" value="ELECTRON TRANSFER FLAVOPROTEIN BETA SUBUNIT LYSINE METHYLTRANSFERASE"/>
    <property type="match status" value="1"/>
</dbReference>
<dbReference type="PANTHER" id="PTHR43648">
    <property type="entry name" value="ELECTRON TRANSFER FLAVOPROTEIN BETA SUBUNIT LYSINE METHYLTRANSFERASE"/>
    <property type="match status" value="1"/>
</dbReference>
<comment type="caution">
    <text evidence="3">The sequence shown here is derived from an EMBL/GenBank/DDBJ whole genome shotgun (WGS) entry which is preliminary data.</text>
</comment>
<organism evidence="3 4">
    <name type="scientific">Candidatus Magnetoglobus multicellularis str. Araruama</name>
    <dbReference type="NCBI Taxonomy" id="890399"/>
    <lineage>
        <taxon>Bacteria</taxon>
        <taxon>Pseudomonadati</taxon>
        <taxon>Thermodesulfobacteriota</taxon>
        <taxon>Desulfobacteria</taxon>
        <taxon>Desulfobacterales</taxon>
        <taxon>Desulfobacteraceae</taxon>
        <taxon>Candidatus Magnetoglobus</taxon>
    </lineage>
</organism>
<evidence type="ECO:0000313" key="4">
    <source>
        <dbReference type="Proteomes" id="UP000189670"/>
    </source>
</evidence>
<dbReference type="Proteomes" id="UP000189670">
    <property type="component" value="Unassembled WGS sequence"/>
</dbReference>
<keyword evidence="1 3" id="KW-0489">Methyltransferase</keyword>
<reference evidence="4" key="1">
    <citation type="submission" date="2012-11" db="EMBL/GenBank/DDBJ databases">
        <authorList>
            <person name="Lucero-Rivera Y.E."/>
            <person name="Tovar-Ramirez D."/>
        </authorList>
    </citation>
    <scope>NUCLEOTIDE SEQUENCE [LARGE SCALE GENOMIC DNA]</scope>
    <source>
        <strain evidence="4">Araruama</strain>
    </source>
</reference>
<accession>A0A1V1P9A6</accession>
<proteinExistence type="predicted"/>
<gene>
    <name evidence="3" type="ORF">OMM_02535</name>
</gene>
<dbReference type="EMBL" id="ATBP01000278">
    <property type="protein sequence ID" value="ETR71364.1"/>
    <property type="molecule type" value="Genomic_DNA"/>
</dbReference>
<dbReference type="GO" id="GO:0008276">
    <property type="term" value="F:protein methyltransferase activity"/>
    <property type="evidence" value="ECO:0007669"/>
    <property type="project" value="TreeGrafter"/>
</dbReference>
<keyword evidence="2 3" id="KW-0808">Transferase</keyword>
<evidence type="ECO:0000256" key="2">
    <source>
        <dbReference type="ARBA" id="ARBA00022679"/>
    </source>
</evidence>
<dbReference type="GO" id="GO:0032259">
    <property type="term" value="P:methylation"/>
    <property type="evidence" value="ECO:0007669"/>
    <property type="project" value="UniProtKB-KW"/>
</dbReference>
<dbReference type="Gene3D" id="3.40.50.150">
    <property type="entry name" value="Vaccinia Virus protein VP39"/>
    <property type="match status" value="1"/>
</dbReference>
<dbReference type="AlphaFoldDB" id="A0A1V1P9A6"/>
<evidence type="ECO:0000256" key="1">
    <source>
        <dbReference type="ARBA" id="ARBA00022603"/>
    </source>
</evidence>
<dbReference type="CDD" id="cd02440">
    <property type="entry name" value="AdoMet_MTases"/>
    <property type="match status" value="1"/>
</dbReference>
<protein>
    <submittedName>
        <fullName evidence="3">Ribosomal L11 methyltransferase</fullName>
    </submittedName>
</protein>
<evidence type="ECO:0000313" key="3">
    <source>
        <dbReference type="EMBL" id="ETR71364.1"/>
    </source>
</evidence>
<dbReference type="SUPFAM" id="SSF53335">
    <property type="entry name" value="S-adenosyl-L-methionine-dependent methyltransferases"/>
    <property type="match status" value="1"/>
</dbReference>
<dbReference type="InterPro" id="IPR050078">
    <property type="entry name" value="Ribosomal_L11_MeTrfase_PrmA"/>
</dbReference>
<name>A0A1V1P9A6_9BACT</name>
<sequence length="277" mass="31301">MKQTNIYCPPYEILYIYYIQGKVKALSEKQLFLSHYIGNWVEADTSFLFFTCESREKIDQLMAIQPELILLDSFQMTYQEWCGGQFEVISLADFIIAPPWMHKISEIDPRPIWLDPGVVFGAGTHPTTYDCLQAIDAAFSLYSIETMVDIGTGTGLLSLFGARKGAQRIVALDLNPLAVQTTQNNIQINDLDKHIFAVQADASHLVTKSVDLWVANIHFDVLISLVQSPEFIRHKLFVISGLMYSESLIIKDLLSKLPVKIIQSWEGTWFTCLGATI</sequence>